<reference evidence="1 2" key="1">
    <citation type="submission" date="2024-07" db="EMBL/GenBank/DDBJ databases">
        <title>Section-level genome sequencing and comparative genomics of Aspergillus sections Usti and Cavernicolus.</title>
        <authorList>
            <consortium name="Lawrence Berkeley National Laboratory"/>
            <person name="Nybo J.L."/>
            <person name="Vesth T.C."/>
            <person name="Theobald S."/>
            <person name="Frisvad J.C."/>
            <person name="Larsen T.O."/>
            <person name="Kjaerboelling I."/>
            <person name="Rothschild-Mancinelli K."/>
            <person name="Lyhne E.K."/>
            <person name="Kogle M.E."/>
            <person name="Barry K."/>
            <person name="Clum A."/>
            <person name="Na H."/>
            <person name="Ledsgaard L."/>
            <person name="Lin J."/>
            <person name="Lipzen A."/>
            <person name="Kuo A."/>
            <person name="Riley R."/>
            <person name="Mondo S."/>
            <person name="Labutti K."/>
            <person name="Haridas S."/>
            <person name="Pangalinan J."/>
            <person name="Salamov A.A."/>
            <person name="Simmons B.A."/>
            <person name="Magnuson J.K."/>
            <person name="Chen J."/>
            <person name="Drula E."/>
            <person name="Henrissat B."/>
            <person name="Wiebenga A."/>
            <person name="Lubbers R.J."/>
            <person name="Gomes A.C."/>
            <person name="Makela M.R."/>
            <person name="Stajich J."/>
            <person name="Grigoriev I.V."/>
            <person name="Mortensen U.H."/>
            <person name="De Vries R.P."/>
            <person name="Baker S.E."/>
            <person name="Andersen M.R."/>
        </authorList>
    </citation>
    <scope>NUCLEOTIDE SEQUENCE [LARGE SCALE GENOMIC DNA]</scope>
    <source>
        <strain evidence="1 2">CBS 123904</strain>
    </source>
</reference>
<organism evidence="1 2">
    <name type="scientific">Aspergillus pseudoustus</name>
    <dbReference type="NCBI Taxonomy" id="1810923"/>
    <lineage>
        <taxon>Eukaryota</taxon>
        <taxon>Fungi</taxon>
        <taxon>Dikarya</taxon>
        <taxon>Ascomycota</taxon>
        <taxon>Pezizomycotina</taxon>
        <taxon>Eurotiomycetes</taxon>
        <taxon>Eurotiomycetidae</taxon>
        <taxon>Eurotiales</taxon>
        <taxon>Aspergillaceae</taxon>
        <taxon>Aspergillus</taxon>
        <taxon>Aspergillus subgen. Nidulantes</taxon>
    </lineage>
</organism>
<comment type="caution">
    <text evidence="1">The sequence shown here is derived from an EMBL/GenBank/DDBJ whole genome shotgun (WGS) entry which is preliminary data.</text>
</comment>
<evidence type="ECO:0000313" key="2">
    <source>
        <dbReference type="Proteomes" id="UP001610446"/>
    </source>
</evidence>
<dbReference type="Proteomes" id="UP001610446">
    <property type="component" value="Unassembled WGS sequence"/>
</dbReference>
<name>A0ABR4KFY5_9EURO</name>
<keyword evidence="2" id="KW-1185">Reference proteome</keyword>
<accession>A0ABR4KFY5</accession>
<proteinExistence type="predicted"/>
<sequence length="129" mass="14301">MPEFSSMLAYLSIQYKRALFLLPPDLVQVSPSQPHSWKYITVVTDFASAKTSVAAVRDDAELLALYFVYLGICRFLLSCAYDTLLTYTAYHITGNIRHASSEPHLARISPSLISALVVLTQPRLLPPAA</sequence>
<evidence type="ECO:0000313" key="1">
    <source>
        <dbReference type="EMBL" id="KAL2851198.1"/>
    </source>
</evidence>
<protein>
    <submittedName>
        <fullName evidence="1">Uncharacterized protein</fullName>
    </submittedName>
</protein>
<gene>
    <name evidence="1" type="ORF">BJY01DRAFT_120398</name>
</gene>
<dbReference type="EMBL" id="JBFXLU010000031">
    <property type="protein sequence ID" value="KAL2851198.1"/>
    <property type="molecule type" value="Genomic_DNA"/>
</dbReference>